<evidence type="ECO:0000256" key="2">
    <source>
        <dbReference type="ARBA" id="ARBA00022771"/>
    </source>
</evidence>
<dbReference type="HOGENOM" id="CLU_1277779_0_0_1"/>
<dbReference type="SUPFAM" id="SSF144232">
    <property type="entry name" value="HIT/MYND zinc finger-like"/>
    <property type="match status" value="1"/>
</dbReference>
<organism evidence="5 6">
    <name type="scientific">Jaapia argillacea MUCL 33604</name>
    <dbReference type="NCBI Taxonomy" id="933084"/>
    <lineage>
        <taxon>Eukaryota</taxon>
        <taxon>Fungi</taxon>
        <taxon>Dikarya</taxon>
        <taxon>Basidiomycota</taxon>
        <taxon>Agaricomycotina</taxon>
        <taxon>Agaricomycetes</taxon>
        <taxon>Agaricomycetidae</taxon>
        <taxon>Jaapiales</taxon>
        <taxon>Jaapiaceae</taxon>
        <taxon>Jaapia</taxon>
    </lineage>
</organism>
<keyword evidence="3" id="KW-0862">Zinc</keyword>
<dbReference type="Gene3D" id="6.10.140.2220">
    <property type="match status" value="1"/>
</dbReference>
<accession>A0A067PGC4</accession>
<evidence type="ECO:0000313" key="5">
    <source>
        <dbReference type="EMBL" id="KDQ50067.1"/>
    </source>
</evidence>
<evidence type="ECO:0000256" key="1">
    <source>
        <dbReference type="ARBA" id="ARBA00022723"/>
    </source>
</evidence>
<sequence>MSKPSSSAPLGSRKCEGCGASDVGPTKFKACQCRLLYCSKHCQRVDRPFHKEVCIKTDTPMTAMELAVEAFIRKFQDLFTAVLHHEVGNKTLTNAIFIHLMYDPEPRHRTQRLIVAGLANVVLKDIKQIPKEQLVLFENACEAAMQVGQRAPGLLLFYTQNMDNEMESSNCGQVVGLLENHRLPLNDALQELLNLNRDPDSVKEFHPAKFVFVERD</sequence>
<dbReference type="Proteomes" id="UP000027265">
    <property type="component" value="Unassembled WGS sequence"/>
</dbReference>
<dbReference type="InParanoid" id="A0A067PGC4"/>
<dbReference type="AlphaFoldDB" id="A0A067PGC4"/>
<evidence type="ECO:0000259" key="4">
    <source>
        <dbReference type="Pfam" id="PF01753"/>
    </source>
</evidence>
<name>A0A067PGC4_9AGAM</name>
<keyword evidence="6" id="KW-1185">Reference proteome</keyword>
<reference evidence="6" key="1">
    <citation type="journal article" date="2014" name="Proc. Natl. Acad. Sci. U.S.A.">
        <title>Extensive sampling of basidiomycete genomes demonstrates inadequacy of the white-rot/brown-rot paradigm for wood decay fungi.</title>
        <authorList>
            <person name="Riley R."/>
            <person name="Salamov A.A."/>
            <person name="Brown D.W."/>
            <person name="Nagy L.G."/>
            <person name="Floudas D."/>
            <person name="Held B.W."/>
            <person name="Levasseur A."/>
            <person name="Lombard V."/>
            <person name="Morin E."/>
            <person name="Otillar R."/>
            <person name="Lindquist E.A."/>
            <person name="Sun H."/>
            <person name="LaButti K.M."/>
            <person name="Schmutz J."/>
            <person name="Jabbour D."/>
            <person name="Luo H."/>
            <person name="Baker S.E."/>
            <person name="Pisabarro A.G."/>
            <person name="Walton J.D."/>
            <person name="Blanchette R.A."/>
            <person name="Henrissat B."/>
            <person name="Martin F."/>
            <person name="Cullen D."/>
            <person name="Hibbett D.S."/>
            <person name="Grigoriev I.V."/>
        </authorList>
    </citation>
    <scope>NUCLEOTIDE SEQUENCE [LARGE SCALE GENOMIC DNA]</scope>
    <source>
        <strain evidence="6">MUCL 33604</strain>
    </source>
</reference>
<proteinExistence type="predicted"/>
<gene>
    <name evidence="5" type="ORF">JAAARDRAFT_200309</name>
</gene>
<evidence type="ECO:0000313" key="6">
    <source>
        <dbReference type="Proteomes" id="UP000027265"/>
    </source>
</evidence>
<keyword evidence="2" id="KW-0863">Zinc-finger</keyword>
<feature type="domain" description="MYND-type" evidence="4">
    <location>
        <begin position="15"/>
        <end position="54"/>
    </location>
</feature>
<dbReference type="EMBL" id="KL197767">
    <property type="protein sequence ID" value="KDQ50067.1"/>
    <property type="molecule type" value="Genomic_DNA"/>
</dbReference>
<dbReference type="GO" id="GO:0008270">
    <property type="term" value="F:zinc ion binding"/>
    <property type="evidence" value="ECO:0007669"/>
    <property type="project" value="UniProtKB-KW"/>
</dbReference>
<dbReference type="InterPro" id="IPR002893">
    <property type="entry name" value="Znf_MYND"/>
</dbReference>
<protein>
    <recommendedName>
        <fullName evidence="4">MYND-type domain-containing protein</fullName>
    </recommendedName>
</protein>
<dbReference type="Pfam" id="PF01753">
    <property type="entry name" value="zf-MYND"/>
    <property type="match status" value="1"/>
</dbReference>
<keyword evidence="1" id="KW-0479">Metal-binding</keyword>
<evidence type="ECO:0000256" key="3">
    <source>
        <dbReference type="ARBA" id="ARBA00022833"/>
    </source>
</evidence>